<dbReference type="Proteomes" id="UP000285430">
    <property type="component" value="Unassembled WGS sequence"/>
</dbReference>
<dbReference type="InterPro" id="IPR057207">
    <property type="entry name" value="FBXL15_LRR"/>
</dbReference>
<sequence>MDDNGILMCSMILLQMIYRAISTQKDITTMDFREENITDDQLLALVETLLEMPLLPGHTRLLTCVQLKGNNVSDELLQHIRQYSAVLLREDKRLEIQAVLVQIDYNASGGVDEGELRVALKLCGGGDEPTKKDLTYFSDQLSAMTWQNDGGFNARSCLENLLLAKYAKSPPKRDTAGMPPWDSLVQIRHAELVKPLGLAVVDSRVGGSRPPTSLYSKPANHEDELSSAASSPEYPRRNSPDLKSLLHEEPVVGKTNGEPIAAPIENAIVLHEEPLVDDRPCIPFEDNDVEAGGDENAASDDDRDGFDVHIEVEEGGTVDTPVLNDLNVEQADGGDADQDYEDAAASSFDEGYQDPSPKKPETTALDDYADTILYDEDKGLPIATEVPSGADASAVPKVDETTLPEVCLVNDVVVQQQRRTVAKLQHNDIRTGLSLSRAFEAIDFVNVVAVVLSNNLLESVAFLKDVLDLSKNHFKSICGIEHLTKLRALSFEGNFIRCAKNLECLEQLENLTHLNIDENPVVSQGKHRANSAHILNIIPTLRSLGCIHLASLIIKDKKKQHPPEGVSTTSSTSMFEFLELPRPWVDSACDLLGLVCDPPHVPAACNGPPPGVLCHPPRPTRPTSQVKVNVAAVPLTKNFLQPTKASLYNHAEHKKARDKAKKKKKPANALYKRLKRREDQLRHAVATSPVKLVLAETQLVDLPILDPTSTWTGSPTKIIYASSVKPGPLIVTSTDSFLAQIRLNEFITLVTEDHATASTALDILLGLCERSSGDMATLTAYTANLESLGIFADLVVSPSIQAVLDTATVESSTQPLPLLALLAELNLLKQTLKQLVHHVATTATGLGSTQLRAMCASIRSGQLRHLLPLTPLTVVKTPKLEVAPIAPPQHPLAAATVSETSLDLLSPVHNPVVPSTVTQNDTLDLEDDSPFDLNGGNDDDFLADAANVLASTDESATSSLYPEARTTLNGVIPAAQVSQDDSSLEFDLAVIVETIPIPEVDKLTSPTPLHDDPFDADDVFLEDLPAASTTQVVPDSTTANETLDGGGDDDDDLNTVVPVDSTLAAAHDDGLDENEVEAADDVVGGDDEAVDDDGDDEPEEMKAEADEEDEGDEEALTFGDWEQGFDEGSNHHYWFNNVTEVSSWTPPEGWPHPLDTQGAADDEEGEEVDDDSNDDVDAILMHQLPATLDLRPHAALVTDHVLVELAIAIMQRKLTISHLRIAGCNAFSAVGMRSLVHAIGPHLKSLDYSASIVKRDVLKVLVTRLEDLRELDFSSCATLSSDVLRDFMPCCNHTLEKCNLAHCNLVNDEGGLTQCANLKSLNLAHSPLVGDRGLAALGVGCGALQFVSFEGLINITDIGMVKFVAGCMALRVLHLKRCVTDRSLAAIGAHCHHLRSINLCGCGRISTTGMTALVLGATQLQAIDVQGCNLLTEEVLCVVATNLPALQLLNVNGCQQITDNGIRTLADHLPYVTSATHFRGLEPLANATNLKFATHQKTIAHSAAIRLQAWYRGHLGRIQAASWRRIQLEVPAAKRLKQWYMMLRLVREVNRRAFATSVARRSATTIQALVRGFLVRARLDRDANNMFRLHVGNVAATKIQTRYRGHFVRHGTTMVNQALHRMRVRVAEQRRVRCAVMVQRSYRARLNRCRLVEITHVNSLRRRQCHDAASKLQRLYRSRAARAQTAVLRRAMEEHKAWKRHQVRVAVRLQSNWRRHAARRTIDAARVAHAERVAKRHAGATAVQRVGRGWLGRKKALVRRTQWMAQTAAAKRLQRWWRRCLAPWANTVAYQSLVAQIKLQLLAEAADAEAKTEDRRKHDMDSASEADSEDDWYAYPGTNGQPWWFSPSRDQRQIVRPNCYAIAKSMVGLGVRVYWPFEATWFQGRIVKYCTSKRKHKIEYLDGDKEWSVLDDVEVGHLQLFNHECWLMYDNYVASERATKAALYVNVRLQRYDVATFAWKTGKIRWFDDTSGLFCVAYDDAASAVNGSVGGDEMVDLLGCEDDFQLQDRRSFEWMGPGAYFFGPAYAATRVQDYMDYTGPYEEPMPNGVVVDGGGGYGDDGNMWNNESGEAVAYGDWTENDYATNEWNDGNLDSTWVFWNSSWMTTPKVAAPPTSDGVVMFKSSDNRIAVNVHVDGRVLNRDSSDCNELVSLDVALFDCMIKLSPDVVLVRKYPMVPARQIQSAFRVTVDIE</sequence>
<evidence type="ECO:0000313" key="4">
    <source>
        <dbReference type="Proteomes" id="UP000285430"/>
    </source>
</evidence>
<feature type="domain" description="WW" evidence="2">
    <location>
        <begin position="1121"/>
        <end position="1149"/>
    </location>
</feature>
<dbReference type="PROSITE" id="PS01159">
    <property type="entry name" value="WW_DOMAIN_1"/>
    <property type="match status" value="1"/>
</dbReference>
<feature type="region of interest" description="Disordered" evidence="1">
    <location>
        <begin position="1810"/>
        <end position="1833"/>
    </location>
</feature>
<feature type="compositionally biased region" description="Basic and acidic residues" evidence="1">
    <location>
        <begin position="234"/>
        <end position="243"/>
    </location>
</feature>
<dbReference type="PROSITE" id="PS50096">
    <property type="entry name" value="IQ"/>
    <property type="match status" value="6"/>
</dbReference>
<dbReference type="SMART" id="SM00015">
    <property type="entry name" value="IQ"/>
    <property type="match status" value="6"/>
</dbReference>
<dbReference type="GO" id="GO:0019005">
    <property type="term" value="C:SCF ubiquitin ligase complex"/>
    <property type="evidence" value="ECO:0007669"/>
    <property type="project" value="TreeGrafter"/>
</dbReference>
<evidence type="ECO:0000259" key="2">
    <source>
        <dbReference type="PROSITE" id="PS50020"/>
    </source>
</evidence>
<feature type="compositionally biased region" description="Acidic residues" evidence="1">
    <location>
        <begin position="285"/>
        <end position="304"/>
    </location>
</feature>
<reference evidence="3 4" key="1">
    <citation type="submission" date="2018-08" db="EMBL/GenBank/DDBJ databases">
        <title>Aphanomyces genome sequencing and annotation.</title>
        <authorList>
            <person name="Minardi D."/>
            <person name="Oidtmann B."/>
            <person name="Van Der Giezen M."/>
            <person name="Studholme D.J."/>
        </authorList>
    </citation>
    <scope>NUCLEOTIDE SEQUENCE [LARGE SCALE GENOMIC DNA]</scope>
    <source>
        <strain evidence="3 4">Da</strain>
    </source>
</reference>
<proteinExistence type="predicted"/>
<accession>A0A418FBC4</accession>
<dbReference type="InterPro" id="IPR000048">
    <property type="entry name" value="IQ_motif_EF-hand-BS"/>
</dbReference>
<dbReference type="PROSITE" id="PS50020">
    <property type="entry name" value="WW_DOMAIN_2"/>
    <property type="match status" value="1"/>
</dbReference>
<gene>
    <name evidence="3" type="ORF">DYB37_001979</name>
</gene>
<dbReference type="SUPFAM" id="SSF52047">
    <property type="entry name" value="RNI-like"/>
    <property type="match status" value="1"/>
</dbReference>
<dbReference type="Pfam" id="PF13516">
    <property type="entry name" value="LRR_6"/>
    <property type="match status" value="1"/>
</dbReference>
<dbReference type="GO" id="GO:0031146">
    <property type="term" value="P:SCF-dependent proteasomal ubiquitin-dependent protein catabolic process"/>
    <property type="evidence" value="ECO:0007669"/>
    <property type="project" value="TreeGrafter"/>
</dbReference>
<dbReference type="VEuPathDB" id="FungiDB:H257_03876"/>
<comment type="caution">
    <text evidence="3">The sequence shown here is derived from an EMBL/GenBank/DDBJ whole genome shotgun (WGS) entry which is preliminary data.</text>
</comment>
<feature type="compositionally biased region" description="Acidic residues" evidence="1">
    <location>
        <begin position="1160"/>
        <end position="1172"/>
    </location>
</feature>
<dbReference type="Pfam" id="PF00612">
    <property type="entry name" value="IQ"/>
    <property type="match status" value="3"/>
</dbReference>
<feature type="compositionally biased region" description="Acidic residues" evidence="1">
    <location>
        <begin position="1070"/>
        <end position="1114"/>
    </location>
</feature>
<feature type="region of interest" description="Disordered" evidence="1">
    <location>
        <begin position="203"/>
        <end position="243"/>
    </location>
</feature>
<dbReference type="InterPro" id="IPR001202">
    <property type="entry name" value="WW_dom"/>
</dbReference>
<feature type="compositionally biased region" description="Polar residues" evidence="1">
    <location>
        <begin position="1027"/>
        <end position="1041"/>
    </location>
</feature>
<dbReference type="Gene3D" id="1.20.5.190">
    <property type="match status" value="1"/>
</dbReference>
<dbReference type="Gene3D" id="3.80.10.10">
    <property type="entry name" value="Ribonuclease Inhibitor"/>
    <property type="match status" value="3"/>
</dbReference>
<dbReference type="PANTHER" id="PTHR13318">
    <property type="entry name" value="PARTNER OF PAIRED, ISOFORM B-RELATED"/>
    <property type="match status" value="1"/>
</dbReference>
<dbReference type="SMART" id="SM00367">
    <property type="entry name" value="LRR_CC"/>
    <property type="match status" value="7"/>
</dbReference>
<dbReference type="InterPro" id="IPR032675">
    <property type="entry name" value="LRR_dom_sf"/>
</dbReference>
<feature type="region of interest" description="Disordered" evidence="1">
    <location>
        <begin position="284"/>
        <end position="304"/>
    </location>
</feature>
<dbReference type="InterPro" id="IPR001611">
    <property type="entry name" value="Leu-rich_rpt"/>
</dbReference>
<dbReference type="Gene3D" id="2.30.30.140">
    <property type="match status" value="1"/>
</dbReference>
<dbReference type="CDD" id="cd20404">
    <property type="entry name" value="Tudor_Agenet_AtEML-like"/>
    <property type="match status" value="1"/>
</dbReference>
<feature type="region of interest" description="Disordered" evidence="1">
    <location>
        <begin position="344"/>
        <end position="363"/>
    </location>
</feature>
<dbReference type="EMBL" id="QUTH01002294">
    <property type="protein sequence ID" value="RHZ26776.1"/>
    <property type="molecule type" value="Genomic_DNA"/>
</dbReference>
<dbReference type="VEuPathDB" id="FungiDB:H257_03877"/>
<protein>
    <recommendedName>
        <fullName evidence="2">WW domain-containing protein</fullName>
    </recommendedName>
</protein>
<name>A0A418FBC4_APHAT</name>
<evidence type="ECO:0000313" key="3">
    <source>
        <dbReference type="EMBL" id="RHZ26776.1"/>
    </source>
</evidence>
<feature type="compositionally biased region" description="Acidic residues" evidence="1">
    <location>
        <begin position="1822"/>
        <end position="1832"/>
    </location>
</feature>
<organism evidence="3 4">
    <name type="scientific">Aphanomyces astaci</name>
    <name type="common">Crayfish plague agent</name>
    <dbReference type="NCBI Taxonomy" id="112090"/>
    <lineage>
        <taxon>Eukaryota</taxon>
        <taxon>Sar</taxon>
        <taxon>Stramenopiles</taxon>
        <taxon>Oomycota</taxon>
        <taxon>Saprolegniomycetes</taxon>
        <taxon>Saprolegniales</taxon>
        <taxon>Verrucalvaceae</taxon>
        <taxon>Aphanomyces</taxon>
    </lineage>
</organism>
<dbReference type="SUPFAM" id="SSF52058">
    <property type="entry name" value="L domain-like"/>
    <property type="match status" value="1"/>
</dbReference>
<feature type="compositionally biased region" description="Basic and acidic residues" evidence="1">
    <location>
        <begin position="1810"/>
        <end position="1821"/>
    </location>
</feature>
<dbReference type="Gene3D" id="2.20.70.10">
    <property type="match status" value="1"/>
</dbReference>
<dbReference type="InterPro" id="IPR006553">
    <property type="entry name" value="Leu-rich_rpt_Cys-con_subtyp"/>
</dbReference>
<feature type="region of interest" description="Disordered" evidence="1">
    <location>
        <begin position="1026"/>
        <end position="1114"/>
    </location>
</feature>
<dbReference type="Pfam" id="PF25372">
    <property type="entry name" value="DUF7885"/>
    <property type="match status" value="1"/>
</dbReference>
<feature type="region of interest" description="Disordered" evidence="1">
    <location>
        <begin position="1142"/>
        <end position="1172"/>
    </location>
</feature>
<evidence type="ECO:0000256" key="1">
    <source>
        <dbReference type="SAM" id="MobiDB-lite"/>
    </source>
</evidence>